<name>A0A9P5ZFM1_9AGAR</name>
<dbReference type="InterPro" id="IPR043132">
    <property type="entry name" value="BCAT-like_C"/>
</dbReference>
<dbReference type="Pfam" id="PF01063">
    <property type="entry name" value="Aminotran_4"/>
    <property type="match status" value="1"/>
</dbReference>
<dbReference type="OrthoDB" id="64220at2759"/>
<dbReference type="GO" id="GO:0003824">
    <property type="term" value="F:catalytic activity"/>
    <property type="evidence" value="ECO:0007669"/>
    <property type="project" value="InterPro"/>
</dbReference>
<keyword evidence="2" id="KW-1185">Reference proteome</keyword>
<proteinExistence type="predicted"/>
<dbReference type="EMBL" id="MU155130">
    <property type="protein sequence ID" value="KAF9486566.1"/>
    <property type="molecule type" value="Genomic_DNA"/>
</dbReference>
<evidence type="ECO:0000313" key="2">
    <source>
        <dbReference type="Proteomes" id="UP000807469"/>
    </source>
</evidence>
<sequence length="262" mass="29704">MDEPYQLRSTTRFDPYLQSLNWNNDSHGPSPFFLLPLHLERLLAAAEKHNWFLAKSTLKYNTLKGKCLDAIADQRVKGSTAVAFRVQITLSVDGQLVVVAFHLPESFRSDPTELARRRLPAPGVDVDLVSGLKVYLDKEPTQPTVFTQTKTTLRGVYDRTKKRLEQKAKDTPSSNWDVLLYNYDGEIMEASIFNVAFYRSSAWVTPSLNTGCLAGVMRRWLLEKGRIKEDTEGVLTKDTIKAGEWVLLFNGLQGCRLGKIYM</sequence>
<evidence type="ECO:0008006" key="3">
    <source>
        <dbReference type="Google" id="ProtNLM"/>
    </source>
</evidence>
<protein>
    <recommendedName>
        <fullName evidence="3">Aminodeoxychorismate lyase</fullName>
    </recommendedName>
</protein>
<organism evidence="1 2">
    <name type="scientific">Pholiota conissans</name>
    <dbReference type="NCBI Taxonomy" id="109636"/>
    <lineage>
        <taxon>Eukaryota</taxon>
        <taxon>Fungi</taxon>
        <taxon>Dikarya</taxon>
        <taxon>Basidiomycota</taxon>
        <taxon>Agaricomycotina</taxon>
        <taxon>Agaricomycetes</taxon>
        <taxon>Agaricomycetidae</taxon>
        <taxon>Agaricales</taxon>
        <taxon>Agaricineae</taxon>
        <taxon>Strophariaceae</taxon>
        <taxon>Pholiota</taxon>
    </lineage>
</organism>
<gene>
    <name evidence="1" type="ORF">BDN70DRAFT_794142</name>
</gene>
<accession>A0A9P5ZFM1</accession>
<comment type="caution">
    <text evidence="1">The sequence shown here is derived from an EMBL/GenBank/DDBJ whole genome shotgun (WGS) entry which is preliminary data.</text>
</comment>
<evidence type="ECO:0000313" key="1">
    <source>
        <dbReference type="EMBL" id="KAF9486566.1"/>
    </source>
</evidence>
<dbReference type="InterPro" id="IPR001544">
    <property type="entry name" value="Aminotrans_IV"/>
</dbReference>
<dbReference type="SUPFAM" id="SSF56752">
    <property type="entry name" value="D-aminoacid aminotransferase-like PLP-dependent enzymes"/>
    <property type="match status" value="1"/>
</dbReference>
<reference evidence="1" key="1">
    <citation type="submission" date="2020-11" db="EMBL/GenBank/DDBJ databases">
        <authorList>
            <consortium name="DOE Joint Genome Institute"/>
            <person name="Ahrendt S."/>
            <person name="Riley R."/>
            <person name="Andreopoulos W."/>
            <person name="Labutti K."/>
            <person name="Pangilinan J."/>
            <person name="Ruiz-Duenas F.J."/>
            <person name="Barrasa J.M."/>
            <person name="Sanchez-Garcia M."/>
            <person name="Camarero S."/>
            <person name="Miyauchi S."/>
            <person name="Serrano A."/>
            <person name="Linde D."/>
            <person name="Babiker R."/>
            <person name="Drula E."/>
            <person name="Ayuso-Fernandez I."/>
            <person name="Pacheco R."/>
            <person name="Padilla G."/>
            <person name="Ferreira P."/>
            <person name="Barriuso J."/>
            <person name="Kellner H."/>
            <person name="Castanera R."/>
            <person name="Alfaro M."/>
            <person name="Ramirez L."/>
            <person name="Pisabarro A.G."/>
            <person name="Kuo A."/>
            <person name="Tritt A."/>
            <person name="Lipzen A."/>
            <person name="He G."/>
            <person name="Yan M."/>
            <person name="Ng V."/>
            <person name="Cullen D."/>
            <person name="Martin F."/>
            <person name="Rosso M.-N."/>
            <person name="Henrissat B."/>
            <person name="Hibbett D."/>
            <person name="Martinez A.T."/>
            <person name="Grigoriev I.V."/>
        </authorList>
    </citation>
    <scope>NUCLEOTIDE SEQUENCE</scope>
    <source>
        <strain evidence="1">CIRM-BRFM 674</strain>
    </source>
</reference>
<dbReference type="AlphaFoldDB" id="A0A9P5ZFM1"/>
<dbReference type="InterPro" id="IPR036038">
    <property type="entry name" value="Aminotransferase-like"/>
</dbReference>
<dbReference type="Gene3D" id="3.20.10.10">
    <property type="entry name" value="D-amino Acid Aminotransferase, subunit A, domain 2"/>
    <property type="match status" value="1"/>
</dbReference>
<dbReference type="Proteomes" id="UP000807469">
    <property type="component" value="Unassembled WGS sequence"/>
</dbReference>